<reference evidence="1 2" key="1">
    <citation type="submission" date="2020-05" db="EMBL/GenBank/DDBJ databases">
        <title>Genome Sequencing of Type Strains.</title>
        <authorList>
            <person name="Lemaire J.F."/>
            <person name="Inderbitzin P."/>
            <person name="Gregorio O.A."/>
            <person name="Collins S.B."/>
            <person name="Wespe N."/>
            <person name="Knight-Connoni V."/>
        </authorList>
    </citation>
    <scope>NUCLEOTIDE SEQUENCE [LARGE SCALE GENOMIC DNA]</scope>
    <source>
        <strain evidence="1 2">LMG 21957</strain>
    </source>
</reference>
<comment type="caution">
    <text evidence="1">The sequence shown here is derived from an EMBL/GenBank/DDBJ whole genome shotgun (WGS) entry which is preliminary data.</text>
</comment>
<evidence type="ECO:0000313" key="2">
    <source>
        <dbReference type="Proteomes" id="UP000526125"/>
    </source>
</evidence>
<sequence>MKEVAQPITNKVVIDTGIFDRELLERACREIKANKEKLNSKKSAK</sequence>
<protein>
    <submittedName>
        <fullName evidence="1">Uncharacterized protein</fullName>
    </submittedName>
</protein>
<keyword evidence="2" id="KW-1185">Reference proteome</keyword>
<proteinExistence type="predicted"/>
<dbReference type="EMBL" id="JABMCB010000121">
    <property type="protein sequence ID" value="NUU73979.1"/>
    <property type="molecule type" value="Genomic_DNA"/>
</dbReference>
<dbReference type="AlphaFoldDB" id="A0A7Y6BS76"/>
<gene>
    <name evidence="1" type="ORF">HP552_01615</name>
</gene>
<dbReference type="Proteomes" id="UP000526125">
    <property type="component" value="Unassembled WGS sequence"/>
</dbReference>
<name>A0A7Y6BS76_9BACL</name>
<organism evidence="1 2">
    <name type="scientific">Paenibacillus xylanilyticus</name>
    <dbReference type="NCBI Taxonomy" id="248903"/>
    <lineage>
        <taxon>Bacteria</taxon>
        <taxon>Bacillati</taxon>
        <taxon>Bacillota</taxon>
        <taxon>Bacilli</taxon>
        <taxon>Bacillales</taxon>
        <taxon>Paenibacillaceae</taxon>
        <taxon>Paenibacillus</taxon>
    </lineage>
</organism>
<evidence type="ECO:0000313" key="1">
    <source>
        <dbReference type="EMBL" id="NUU73979.1"/>
    </source>
</evidence>
<dbReference type="RefSeq" id="WP_175393964.1">
    <property type="nucleotide sequence ID" value="NZ_JABMCB010000121.1"/>
</dbReference>
<accession>A0A7Y6BS76</accession>